<evidence type="ECO:0000313" key="8">
    <source>
        <dbReference type="EMBL" id="OWQ95431.1"/>
    </source>
</evidence>
<keyword evidence="9" id="KW-1185">Reference proteome</keyword>
<evidence type="ECO:0000256" key="6">
    <source>
        <dbReference type="ARBA" id="ARBA00023136"/>
    </source>
</evidence>
<dbReference type="GO" id="GO:0005886">
    <property type="term" value="C:plasma membrane"/>
    <property type="evidence" value="ECO:0007669"/>
    <property type="project" value="UniProtKB-SubCell"/>
</dbReference>
<name>A0A246JQX2_9SPHN</name>
<evidence type="ECO:0000256" key="4">
    <source>
        <dbReference type="ARBA" id="ARBA00022692"/>
    </source>
</evidence>
<proteinExistence type="inferred from homology"/>
<dbReference type="InterPro" id="IPR051539">
    <property type="entry name" value="T4SS-coupling_protein"/>
</dbReference>
<dbReference type="CDD" id="cd01127">
    <property type="entry name" value="TrwB_TraG_TraD_VirD4"/>
    <property type="match status" value="2"/>
</dbReference>
<dbReference type="PANTHER" id="PTHR37937:SF1">
    <property type="entry name" value="CONJUGATIVE TRANSFER: DNA TRANSPORT"/>
    <property type="match status" value="1"/>
</dbReference>
<gene>
    <name evidence="8" type="ORF">CDQ92_11375</name>
</gene>
<keyword evidence="5 7" id="KW-1133">Transmembrane helix</keyword>
<dbReference type="InterPro" id="IPR003688">
    <property type="entry name" value="TraG/VirD4"/>
</dbReference>
<feature type="transmembrane region" description="Helical" evidence="7">
    <location>
        <begin position="67"/>
        <end position="87"/>
    </location>
</feature>
<dbReference type="Proteomes" id="UP000197361">
    <property type="component" value="Unassembled WGS sequence"/>
</dbReference>
<evidence type="ECO:0000313" key="9">
    <source>
        <dbReference type="Proteomes" id="UP000197361"/>
    </source>
</evidence>
<keyword evidence="3" id="KW-1003">Cell membrane</keyword>
<comment type="caution">
    <text evidence="8">The sequence shown here is derived from an EMBL/GenBank/DDBJ whole genome shotgun (WGS) entry which is preliminary data.</text>
</comment>
<comment type="subcellular location">
    <subcellularLocation>
        <location evidence="1">Cell membrane</location>
        <topology evidence="1">Multi-pass membrane protein</topology>
    </subcellularLocation>
</comment>
<dbReference type="SUPFAM" id="SSF52540">
    <property type="entry name" value="P-loop containing nucleoside triphosphate hydrolases"/>
    <property type="match status" value="1"/>
</dbReference>
<keyword evidence="6 7" id="KW-0472">Membrane</keyword>
<dbReference type="AlphaFoldDB" id="A0A246JQX2"/>
<accession>A0A246JQX2</accession>
<evidence type="ECO:0000256" key="5">
    <source>
        <dbReference type="ARBA" id="ARBA00022989"/>
    </source>
</evidence>
<reference evidence="8 9" key="1">
    <citation type="journal article" date="2010" name="Int. J. Syst. Evol. Microbiol.">
        <title>Sphingopyxis bauzanensis sp. nov., a psychrophilic bacterium isolated from soil.</title>
        <authorList>
            <person name="Zhang D.C."/>
            <person name="Liu H.C."/>
            <person name="Xin Y.H."/>
            <person name="Zhou Y.G."/>
            <person name="Schinner F."/>
            <person name="Margesin R."/>
        </authorList>
    </citation>
    <scope>NUCLEOTIDE SEQUENCE [LARGE SCALE GENOMIC DNA]</scope>
    <source>
        <strain evidence="8 9">DSM 22271</strain>
    </source>
</reference>
<dbReference type="OrthoDB" id="9759295at2"/>
<feature type="transmembrane region" description="Helical" evidence="7">
    <location>
        <begin position="20"/>
        <end position="46"/>
    </location>
</feature>
<dbReference type="PANTHER" id="PTHR37937">
    <property type="entry name" value="CONJUGATIVE TRANSFER: DNA TRANSPORT"/>
    <property type="match status" value="1"/>
</dbReference>
<evidence type="ECO:0000256" key="7">
    <source>
        <dbReference type="SAM" id="Phobius"/>
    </source>
</evidence>
<dbReference type="Gene3D" id="3.40.50.300">
    <property type="entry name" value="P-loop containing nucleotide triphosphate hydrolases"/>
    <property type="match status" value="1"/>
</dbReference>
<keyword evidence="4 7" id="KW-0812">Transmembrane</keyword>
<organism evidence="8 9">
    <name type="scientific">Sphingopyxis bauzanensis</name>
    <dbReference type="NCBI Taxonomy" id="651663"/>
    <lineage>
        <taxon>Bacteria</taxon>
        <taxon>Pseudomonadati</taxon>
        <taxon>Pseudomonadota</taxon>
        <taxon>Alphaproteobacteria</taxon>
        <taxon>Sphingomonadales</taxon>
        <taxon>Sphingomonadaceae</taxon>
        <taxon>Sphingopyxis</taxon>
    </lineage>
</organism>
<dbReference type="RefSeq" id="WP_088441560.1">
    <property type="nucleotide sequence ID" value="NZ_BMMC01000009.1"/>
</dbReference>
<dbReference type="Pfam" id="PF02534">
    <property type="entry name" value="T4SS-DNA_transf"/>
    <property type="match status" value="1"/>
</dbReference>
<protein>
    <submittedName>
        <fullName evidence="8">Conjugal transfer protein TraG</fullName>
    </submittedName>
</protein>
<evidence type="ECO:0000256" key="2">
    <source>
        <dbReference type="ARBA" id="ARBA00008806"/>
    </source>
</evidence>
<sequence>MTRKAGTPPNGGTARLLVGIPLGVLIALAIATMIGWLVLGLPVAAYDPLKMPQFVWYYRGDPRVVRAMAGGLLGGGLLLGGLIYALWARGAPLHGAARFARESEIKRHGFRAGSGIVLGRKRGRFLTFGGSEHVIVEAPTRSGKGVGIVIPNLLTWAGSVVVLDVKRENYDASAGFRAHYGQAVYLFNPTAREGRTARYNPLAYIDRHDPDDVIIELQKIATMLFVAPEQGEAFWANGARTGFAGVGAWLAETSNEPLTMGAIYRHLTTSDPRVFFKRELANPGLNLSVGCRTALADFAGGSDNSFADIKKTITNVLGLWLNPLVDAATAASDFDLRQLRKRPMSIYLGVSPDELDRIAPLYNLLFQQLIDLNVRELRDENTSVPVLVILDEFARLGRASVIASAFSYVAGYGIRLLPVIQSRSQLRGVYGEHVADEIVANCGVEVAFTPKELRVASHLSERMGYVGQDSVTRSLTINGLLANRSKSIAEQRRALLLPQELMQFPTDKLILLRGGIPPIVGTKIAYFSNRFFKKRAFPAPEVPAAAKRTLGTALPALFRDMIAEEAAGHETRPMSQDDVFTEDCPSFFADMLTLDHDGNVSGLIEEGDENGG</sequence>
<evidence type="ECO:0000256" key="1">
    <source>
        <dbReference type="ARBA" id="ARBA00004651"/>
    </source>
</evidence>
<evidence type="ECO:0000256" key="3">
    <source>
        <dbReference type="ARBA" id="ARBA00022475"/>
    </source>
</evidence>
<dbReference type="EMBL" id="NISK01000003">
    <property type="protein sequence ID" value="OWQ95431.1"/>
    <property type="molecule type" value="Genomic_DNA"/>
</dbReference>
<comment type="similarity">
    <text evidence="2">Belongs to the VirD4/TraG family.</text>
</comment>
<dbReference type="InterPro" id="IPR027417">
    <property type="entry name" value="P-loop_NTPase"/>
</dbReference>